<dbReference type="Gene3D" id="3.40.630.30">
    <property type="match status" value="1"/>
</dbReference>
<dbReference type="GO" id="GO:0016740">
    <property type="term" value="F:transferase activity"/>
    <property type="evidence" value="ECO:0007669"/>
    <property type="project" value="UniProtKB-KW"/>
</dbReference>
<sequence>MNIEWKIVPARELASLAASWDALQARLLPHAFLRTHFLLPLLEQFGTGQELLVYSEGADGWTVALLVQPIGQGRWNTFQPSQLPLGPALLPDGNTEALLQSLLRRLPGLALSLGLTQQDTLFCKVTADTPTLRRQHYIDTAWVDIETDFDTYWEARGKNLRQNSRKQLKKVEGTGVTPRLDVIEAADEVATALAQYGELETSGWKAELGTAISMEGAQGRFYQRALEGAARAGQMRIYRYWFGEEVVAMDLCVHQGDCLVILKTAYQQAHHAVSPSTLMRVDEFRALFAEGRFKRIEFYGRVMEWHTRWTEASRPLVHLTAFRWGWLKALQDWRARRAPATA</sequence>
<reference evidence="2 3" key="1">
    <citation type="journal article" date="2007" name="Int. J. Syst. Evol. Microbiol.">
        <title>Description of Pelomonas aquatica sp. nov. and Pelomonas puraquae sp. nov., isolated from industrial and haemodialysis water.</title>
        <authorList>
            <person name="Gomila M."/>
            <person name="Bowien B."/>
            <person name="Falsen E."/>
            <person name="Moore E.R."/>
            <person name="Lalucat J."/>
        </authorList>
    </citation>
    <scope>NUCLEOTIDE SEQUENCE [LARGE SCALE GENOMIC DNA]</scope>
    <source>
        <strain evidence="2 3">CCUG 52769</strain>
    </source>
</reference>
<evidence type="ECO:0000313" key="3">
    <source>
        <dbReference type="Proteomes" id="UP000197446"/>
    </source>
</evidence>
<protein>
    <submittedName>
        <fullName evidence="2">GNAT family N-acetyltransferase</fullName>
    </submittedName>
</protein>
<dbReference type="AlphaFoldDB" id="A0A254NGX2"/>
<dbReference type="InterPro" id="IPR016181">
    <property type="entry name" value="Acyl_CoA_acyltransferase"/>
</dbReference>
<dbReference type="OrthoDB" id="4349922at2"/>
<keyword evidence="2" id="KW-0808">Transferase</keyword>
<dbReference type="EMBL" id="NISI01000001">
    <property type="protein sequence ID" value="OWR05457.1"/>
    <property type="molecule type" value="Genomic_DNA"/>
</dbReference>
<dbReference type="Pfam" id="PF13480">
    <property type="entry name" value="Acetyltransf_6"/>
    <property type="match status" value="1"/>
</dbReference>
<gene>
    <name evidence="2" type="ORF">CDO81_03065</name>
</gene>
<proteinExistence type="predicted"/>
<accession>A0A254NGX2</accession>
<comment type="caution">
    <text evidence="2">The sequence shown here is derived from an EMBL/GenBank/DDBJ whole genome shotgun (WGS) entry which is preliminary data.</text>
</comment>
<name>A0A254NGX2_9BURK</name>
<evidence type="ECO:0000313" key="2">
    <source>
        <dbReference type="EMBL" id="OWR05457.1"/>
    </source>
</evidence>
<feature type="domain" description="BioF2-like acetyltransferase" evidence="1">
    <location>
        <begin position="159"/>
        <end position="305"/>
    </location>
</feature>
<keyword evidence="3" id="KW-1185">Reference proteome</keyword>
<dbReference type="SUPFAM" id="SSF55729">
    <property type="entry name" value="Acyl-CoA N-acyltransferases (Nat)"/>
    <property type="match status" value="1"/>
</dbReference>
<organism evidence="2 3">
    <name type="scientific">Roseateles puraquae</name>
    <dbReference type="NCBI Taxonomy" id="431059"/>
    <lineage>
        <taxon>Bacteria</taxon>
        <taxon>Pseudomonadati</taxon>
        <taxon>Pseudomonadota</taxon>
        <taxon>Betaproteobacteria</taxon>
        <taxon>Burkholderiales</taxon>
        <taxon>Sphaerotilaceae</taxon>
        <taxon>Roseateles</taxon>
    </lineage>
</organism>
<dbReference type="Proteomes" id="UP000197446">
    <property type="component" value="Unassembled WGS sequence"/>
</dbReference>
<evidence type="ECO:0000259" key="1">
    <source>
        <dbReference type="Pfam" id="PF13480"/>
    </source>
</evidence>
<dbReference type="InterPro" id="IPR038740">
    <property type="entry name" value="BioF2-like_GNAT_dom"/>
</dbReference>
<dbReference type="RefSeq" id="WP_088481665.1">
    <property type="nucleotide sequence ID" value="NZ_NISI01000001.1"/>
</dbReference>